<dbReference type="RefSeq" id="WP_244685069.1">
    <property type="nucleotide sequence ID" value="NZ_CP095043.1"/>
</dbReference>
<sequence length="254" mass="28232">MTIGTEQAAPLDLATRRRAEILAGSIRVIARDGVVAAKLKDIARESGVSLGLIQHYFDTRENLVDATFGAMMRVISRESAQRVENIDDPLRFIYAMNHLHVFGTVAFPERWGFWSELWSGSGRSDHLRGVATQVYQLWARPLESALRQLAEQRRLPATADTRSLTLGMLALMDGLSIRTLAEPDIVTPEFMLQILNDWTSLQLGVDPAEAKTHLAALEQDRRLAQPRALTPEVVAEALLDPELTSPERTSPQLA</sequence>
<organism evidence="7 8">
    <name type="scientific">Leucobacter rhizosphaerae</name>
    <dbReference type="NCBI Taxonomy" id="2932245"/>
    <lineage>
        <taxon>Bacteria</taxon>
        <taxon>Bacillati</taxon>
        <taxon>Actinomycetota</taxon>
        <taxon>Actinomycetes</taxon>
        <taxon>Micrococcales</taxon>
        <taxon>Microbacteriaceae</taxon>
        <taxon>Leucobacter</taxon>
    </lineage>
</organism>
<accession>A0ABY4FU67</accession>
<dbReference type="PROSITE" id="PS50977">
    <property type="entry name" value="HTH_TETR_2"/>
    <property type="match status" value="1"/>
</dbReference>
<feature type="domain" description="HTH tetR-type" evidence="6">
    <location>
        <begin position="15"/>
        <end position="75"/>
    </location>
</feature>
<dbReference type="SUPFAM" id="SSF46689">
    <property type="entry name" value="Homeodomain-like"/>
    <property type="match status" value="1"/>
</dbReference>
<gene>
    <name evidence="7" type="ORF">MUN76_12425</name>
</gene>
<keyword evidence="4" id="KW-0804">Transcription</keyword>
<keyword evidence="1" id="KW-0678">Repressor</keyword>
<proteinExistence type="predicted"/>
<protein>
    <submittedName>
        <fullName evidence="7">TetR family transcriptional regulator C-terminal domain-containing protein</fullName>
    </submittedName>
</protein>
<dbReference type="SUPFAM" id="SSF48498">
    <property type="entry name" value="Tetracyclin repressor-like, C-terminal domain"/>
    <property type="match status" value="1"/>
</dbReference>
<feature type="DNA-binding region" description="H-T-H motif" evidence="5">
    <location>
        <begin position="38"/>
        <end position="57"/>
    </location>
</feature>
<evidence type="ECO:0000313" key="7">
    <source>
        <dbReference type="EMBL" id="UOQ59841.1"/>
    </source>
</evidence>
<name>A0ABY4FU67_9MICO</name>
<dbReference type="InterPro" id="IPR001647">
    <property type="entry name" value="HTH_TetR"/>
</dbReference>
<dbReference type="PANTHER" id="PTHR30055:SF234">
    <property type="entry name" value="HTH-TYPE TRANSCRIPTIONAL REGULATOR BETI"/>
    <property type="match status" value="1"/>
</dbReference>
<dbReference type="InterPro" id="IPR039538">
    <property type="entry name" value="BetI_C"/>
</dbReference>
<dbReference type="InterPro" id="IPR009057">
    <property type="entry name" value="Homeodomain-like_sf"/>
</dbReference>
<evidence type="ECO:0000256" key="5">
    <source>
        <dbReference type="PROSITE-ProRule" id="PRU00335"/>
    </source>
</evidence>
<evidence type="ECO:0000256" key="1">
    <source>
        <dbReference type="ARBA" id="ARBA00022491"/>
    </source>
</evidence>
<evidence type="ECO:0000256" key="2">
    <source>
        <dbReference type="ARBA" id="ARBA00023015"/>
    </source>
</evidence>
<evidence type="ECO:0000256" key="3">
    <source>
        <dbReference type="ARBA" id="ARBA00023125"/>
    </source>
</evidence>
<keyword evidence="8" id="KW-1185">Reference proteome</keyword>
<dbReference type="Gene3D" id="1.10.357.10">
    <property type="entry name" value="Tetracycline Repressor, domain 2"/>
    <property type="match status" value="1"/>
</dbReference>
<keyword evidence="2" id="KW-0805">Transcription regulation</keyword>
<dbReference type="PANTHER" id="PTHR30055">
    <property type="entry name" value="HTH-TYPE TRANSCRIPTIONAL REGULATOR RUTR"/>
    <property type="match status" value="1"/>
</dbReference>
<evidence type="ECO:0000256" key="4">
    <source>
        <dbReference type="ARBA" id="ARBA00023163"/>
    </source>
</evidence>
<reference evidence="7 8" key="1">
    <citation type="submission" date="2022-04" db="EMBL/GenBank/DDBJ databases">
        <title>Leucobacter sp. isolated from rhizosphere of onion.</title>
        <authorList>
            <person name="Won M."/>
            <person name="Lee C.-M."/>
            <person name="Woen H.-Y."/>
            <person name="Kwon S.-W."/>
        </authorList>
    </citation>
    <scope>NUCLEOTIDE SEQUENCE [LARGE SCALE GENOMIC DNA]</scope>
    <source>
        <strain evidence="7 8">H25R-14</strain>
    </source>
</reference>
<dbReference type="Pfam" id="PF00440">
    <property type="entry name" value="TetR_N"/>
    <property type="match status" value="1"/>
</dbReference>
<dbReference type="EMBL" id="CP095043">
    <property type="protein sequence ID" value="UOQ59841.1"/>
    <property type="molecule type" value="Genomic_DNA"/>
</dbReference>
<dbReference type="InterPro" id="IPR036271">
    <property type="entry name" value="Tet_transcr_reg_TetR-rel_C_sf"/>
</dbReference>
<keyword evidence="3 5" id="KW-0238">DNA-binding</keyword>
<dbReference type="InterPro" id="IPR050109">
    <property type="entry name" value="HTH-type_TetR-like_transc_reg"/>
</dbReference>
<evidence type="ECO:0000259" key="6">
    <source>
        <dbReference type="PROSITE" id="PS50977"/>
    </source>
</evidence>
<evidence type="ECO:0000313" key="8">
    <source>
        <dbReference type="Proteomes" id="UP000831775"/>
    </source>
</evidence>
<dbReference type="Pfam" id="PF13977">
    <property type="entry name" value="TetR_C_6"/>
    <property type="match status" value="1"/>
</dbReference>
<dbReference type="Proteomes" id="UP000831775">
    <property type="component" value="Chromosome"/>
</dbReference>